<reference evidence="1 2" key="1">
    <citation type="submission" date="2024-03" db="EMBL/GenBank/DDBJ databases">
        <authorList>
            <person name="Jo J.-H."/>
        </authorList>
    </citation>
    <scope>NUCLEOTIDE SEQUENCE [LARGE SCALE GENOMIC DNA]</scope>
    <source>
        <strain evidence="1 2">PS1R-30</strain>
    </source>
</reference>
<accession>A0ABU8S387</accession>
<proteinExistence type="predicted"/>
<organism evidence="1 2">
    <name type="scientific">Novosphingobium anseongense</name>
    <dbReference type="NCBI Taxonomy" id="3133436"/>
    <lineage>
        <taxon>Bacteria</taxon>
        <taxon>Pseudomonadati</taxon>
        <taxon>Pseudomonadota</taxon>
        <taxon>Alphaproteobacteria</taxon>
        <taxon>Sphingomonadales</taxon>
        <taxon>Sphingomonadaceae</taxon>
        <taxon>Novosphingobium</taxon>
    </lineage>
</organism>
<sequence>MSVRIEKGVVYLEGRCMAEDAELLLVAIQENPQMRVDIAGMLRAHMAVVQVLLAFRPTIVGEASDKFLSRHVFGPLFLGDKMPKPA</sequence>
<evidence type="ECO:0000313" key="1">
    <source>
        <dbReference type="EMBL" id="MEJ5979341.1"/>
    </source>
</evidence>
<keyword evidence="2" id="KW-1185">Reference proteome</keyword>
<dbReference type="RefSeq" id="WP_339589280.1">
    <property type="nucleotide sequence ID" value="NZ_JBBHJZ010000007.1"/>
</dbReference>
<dbReference type="Proteomes" id="UP001361239">
    <property type="component" value="Unassembled WGS sequence"/>
</dbReference>
<gene>
    <name evidence="1" type="ORF">WG901_21990</name>
</gene>
<protein>
    <submittedName>
        <fullName evidence="1">Uncharacterized protein</fullName>
    </submittedName>
</protein>
<dbReference type="EMBL" id="JBBHJZ010000007">
    <property type="protein sequence ID" value="MEJ5979341.1"/>
    <property type="molecule type" value="Genomic_DNA"/>
</dbReference>
<name>A0ABU8S387_9SPHN</name>
<evidence type="ECO:0000313" key="2">
    <source>
        <dbReference type="Proteomes" id="UP001361239"/>
    </source>
</evidence>
<comment type="caution">
    <text evidence="1">The sequence shown here is derived from an EMBL/GenBank/DDBJ whole genome shotgun (WGS) entry which is preliminary data.</text>
</comment>